<comment type="caution">
    <text evidence="1">The sequence shown here is derived from an EMBL/GenBank/DDBJ whole genome shotgun (WGS) entry which is preliminary data.</text>
</comment>
<proteinExistence type="predicted"/>
<accession>A0ABT6FQF1</accession>
<protein>
    <submittedName>
        <fullName evidence="1">Uncharacterized protein</fullName>
    </submittedName>
</protein>
<evidence type="ECO:0000313" key="1">
    <source>
        <dbReference type="EMBL" id="MDG3585492.1"/>
    </source>
</evidence>
<sequence>MKRNSDFRYDLKIGQEAEDKVAAFLKMDKSEIEVKYEKRTCITSNIFLEFEGRGKPSGVATSEAKYYVFEFGNEWEGMKLVMPTKKLKEMARNFYKRDGYRVGGDSNTSKGVLIPVHELLNPDSELTMPEKFWEKNTAQLAEEWGEGCFSAPSETKKNEPEEPKMTLEYFLQGIDDENN</sequence>
<dbReference type="RefSeq" id="WP_277899242.1">
    <property type="nucleotide sequence ID" value="NZ_JAPMUA010000002.1"/>
</dbReference>
<keyword evidence="2" id="KW-1185">Reference proteome</keyword>
<dbReference type="Proteomes" id="UP001153642">
    <property type="component" value="Unassembled WGS sequence"/>
</dbReference>
<evidence type="ECO:0000313" key="2">
    <source>
        <dbReference type="Proteomes" id="UP001153642"/>
    </source>
</evidence>
<gene>
    <name evidence="1" type="ORF">OSR52_06380</name>
</gene>
<organism evidence="1 2">
    <name type="scientific">Galbibacter pacificus</name>
    <dbReference type="NCBI Taxonomy" id="2996052"/>
    <lineage>
        <taxon>Bacteria</taxon>
        <taxon>Pseudomonadati</taxon>
        <taxon>Bacteroidota</taxon>
        <taxon>Flavobacteriia</taxon>
        <taxon>Flavobacteriales</taxon>
        <taxon>Flavobacteriaceae</taxon>
        <taxon>Galbibacter</taxon>
    </lineage>
</organism>
<reference evidence="1" key="1">
    <citation type="submission" date="2022-11" db="EMBL/GenBank/DDBJ databases">
        <title>High-quality draft genome sequence of Galbibacter sp. strain CMA-7.</title>
        <authorList>
            <person name="Wei L."/>
            <person name="Dong C."/>
            <person name="Shao Z."/>
        </authorList>
    </citation>
    <scope>NUCLEOTIDE SEQUENCE</scope>
    <source>
        <strain evidence="1">CMA-7</strain>
    </source>
</reference>
<name>A0ABT6FQF1_9FLAO</name>
<dbReference type="EMBL" id="JAPMUA010000002">
    <property type="protein sequence ID" value="MDG3585492.1"/>
    <property type="molecule type" value="Genomic_DNA"/>
</dbReference>